<proteinExistence type="inferred from homology"/>
<dbReference type="InterPro" id="IPR011990">
    <property type="entry name" value="TPR-like_helical_dom_sf"/>
</dbReference>
<dbReference type="InterPro" id="IPR016032">
    <property type="entry name" value="Sig_transdc_resp-reg_C-effctor"/>
</dbReference>
<dbReference type="CDD" id="cd15831">
    <property type="entry name" value="BTAD"/>
    <property type="match status" value="1"/>
</dbReference>
<dbReference type="InterPro" id="IPR005158">
    <property type="entry name" value="BTAD"/>
</dbReference>
<feature type="domain" description="OmpR/PhoB-type" evidence="7">
    <location>
        <begin position="1"/>
        <end position="90"/>
    </location>
</feature>
<comment type="similarity">
    <text evidence="1">Belongs to the AfsR/DnrI/RedD regulatory family.</text>
</comment>
<dbReference type="SMART" id="SM01043">
    <property type="entry name" value="BTAD"/>
    <property type="match status" value="1"/>
</dbReference>
<evidence type="ECO:0000259" key="7">
    <source>
        <dbReference type="PROSITE" id="PS51755"/>
    </source>
</evidence>
<comment type="caution">
    <text evidence="8">The sequence shown here is derived from an EMBL/GenBank/DDBJ whole genome shotgun (WGS) entry which is preliminary data.</text>
</comment>
<dbReference type="Pfam" id="PF03704">
    <property type="entry name" value="BTAD"/>
    <property type="match status" value="1"/>
</dbReference>
<accession>A0ABV8BU07</accession>
<dbReference type="Gene3D" id="1.10.10.10">
    <property type="entry name" value="Winged helix-like DNA-binding domain superfamily/Winged helix DNA-binding domain"/>
    <property type="match status" value="2"/>
</dbReference>
<dbReference type="RefSeq" id="WP_382372849.1">
    <property type="nucleotide sequence ID" value="NZ_JBHRZI010000012.1"/>
</dbReference>
<keyword evidence="9" id="KW-1185">Reference proteome</keyword>
<reference evidence="9" key="1">
    <citation type="journal article" date="2019" name="Int. J. Syst. Evol. Microbiol.">
        <title>The Global Catalogue of Microorganisms (GCM) 10K type strain sequencing project: providing services to taxonomists for standard genome sequencing and annotation.</title>
        <authorList>
            <consortium name="The Broad Institute Genomics Platform"/>
            <consortium name="The Broad Institute Genome Sequencing Center for Infectious Disease"/>
            <person name="Wu L."/>
            <person name="Ma J."/>
        </authorList>
    </citation>
    <scope>NUCLEOTIDE SEQUENCE [LARGE SCALE GENOMIC DNA]</scope>
    <source>
        <strain evidence="9">CGMCC 4.7405</strain>
    </source>
</reference>
<dbReference type="Gene3D" id="3.40.50.300">
    <property type="entry name" value="P-loop containing nucleotide triphosphate hydrolases"/>
    <property type="match status" value="1"/>
</dbReference>
<dbReference type="PROSITE" id="PS50005">
    <property type="entry name" value="TPR"/>
    <property type="match status" value="2"/>
</dbReference>
<evidence type="ECO:0000256" key="6">
    <source>
        <dbReference type="PROSITE-ProRule" id="PRU01091"/>
    </source>
</evidence>
<dbReference type="InterPro" id="IPR036388">
    <property type="entry name" value="WH-like_DNA-bd_sf"/>
</dbReference>
<dbReference type="SUPFAM" id="SSF48452">
    <property type="entry name" value="TPR-like"/>
    <property type="match status" value="3"/>
</dbReference>
<evidence type="ECO:0000256" key="5">
    <source>
        <dbReference type="PROSITE-ProRule" id="PRU00339"/>
    </source>
</evidence>
<evidence type="ECO:0000256" key="2">
    <source>
        <dbReference type="ARBA" id="ARBA00023015"/>
    </source>
</evidence>
<sequence>MQVRLLGSVDVVVGGAVRSLSGLRRKSVLAVLGLAAGEIVSVGHLIDVVWGDQAPATAANTLQSHVSHVRRVLGSRRAIVARSPGYVLDLGAESTDLQVAQRLIRQSKQAGDPSQSIAFLREALGLWRGQPLMDVAELEWLRGQAERLAALRLETVQTLVEARLAIGEHQELVPELEELTRQHPFHERFHEQLMLALYRSGRQTDALGTYQRLRRVLHDDLGIDPGPHLRDLEGAILRHDPELHRPRVAARSYEAPGPALFPAPVDGFVGRSAQLEQMDSFLAATQDGGGSTLLIAAIGGVGGIGKTALALHWGHRVRARFPDGQLYVNLRGYATSPPMQPAHALGQLLRGLGVPPERIPVDVDEAAGTYRSLLADRQVLILLDDACSPEQVRPLLPGGPRCLVVVTSRVRLGGLLVSDGARLVTLDILAADEAEALLTGMLGQRRVDAERQATAELAEVCGYLPLALRIAAANLVMRPHNSIARYVADLRGGNRLDSLQVDGDEQSAVRTAFDLSYAALKPDERRMFRMLGLVPGTDIDLSATAALTDSEPAHARRMLGRIVDAHLVAETTTGRFTLHDLLRLYARTLADAEDGQGQITSAVDRLCAFYVTATDAAAKLLYPETTRWTTAFSPPRGPVDVPFTDPASASDWLDRERANLLALVHEAAGRGPHWAACQLADALRGYFYLRRHIGDWLAVATDALRAADDEPGPQAAAHLSLGTAHNARNDGEAAITHFTAALRLAERAGWHEGQAAALNNLGTVHSQAGRHRHAAERYVRAAASHERAGCLAGQAVSLDNLGRVRRELGDPEAAVTLHKRAVELHQASGARLGHATALTNLADAYHDLGRLDDALTLYTDALTLHRQSGNRDRQAICLYGLANVHRVAGRCDEALDFARTALTLAVDIADRRTEAIAANTLGSVYLQRGHPQRALEQHQHAYRLAVATDSRYVQAAVLVGMAAALRALDRADETTATAGRALTLIQENGYRGLQADADALVRTFTGGPRRRRWRGR</sequence>
<protein>
    <submittedName>
        <fullName evidence="8">BTAD domain-containing putative transcriptional regulator</fullName>
    </submittedName>
</protein>
<evidence type="ECO:0000256" key="3">
    <source>
        <dbReference type="ARBA" id="ARBA00023125"/>
    </source>
</evidence>
<feature type="DNA-binding region" description="OmpR/PhoB-type" evidence="6">
    <location>
        <begin position="1"/>
        <end position="90"/>
    </location>
</feature>
<feature type="repeat" description="TPR" evidence="5">
    <location>
        <begin position="715"/>
        <end position="748"/>
    </location>
</feature>
<keyword evidence="3 6" id="KW-0238">DNA-binding</keyword>
<dbReference type="SUPFAM" id="SSF46894">
    <property type="entry name" value="C-terminal effector domain of the bipartite response regulators"/>
    <property type="match status" value="1"/>
</dbReference>
<feature type="repeat" description="TPR" evidence="5">
    <location>
        <begin position="835"/>
        <end position="868"/>
    </location>
</feature>
<evidence type="ECO:0000313" key="9">
    <source>
        <dbReference type="Proteomes" id="UP001595690"/>
    </source>
</evidence>
<dbReference type="SMART" id="SM00862">
    <property type="entry name" value="Trans_reg_C"/>
    <property type="match status" value="1"/>
</dbReference>
<keyword evidence="2" id="KW-0805">Transcription regulation</keyword>
<name>A0ABV8BU07_9PSEU</name>
<dbReference type="InterPro" id="IPR001867">
    <property type="entry name" value="OmpR/PhoB-type_DNA-bd"/>
</dbReference>
<evidence type="ECO:0000313" key="8">
    <source>
        <dbReference type="EMBL" id="MFC3892837.1"/>
    </source>
</evidence>
<keyword evidence="5" id="KW-0802">TPR repeat</keyword>
<dbReference type="InterPro" id="IPR027417">
    <property type="entry name" value="P-loop_NTPase"/>
</dbReference>
<dbReference type="SUPFAM" id="SSF52540">
    <property type="entry name" value="P-loop containing nucleoside triphosphate hydrolases"/>
    <property type="match status" value="1"/>
</dbReference>
<dbReference type="PROSITE" id="PS51755">
    <property type="entry name" value="OMPR_PHOB"/>
    <property type="match status" value="1"/>
</dbReference>
<evidence type="ECO:0000256" key="4">
    <source>
        <dbReference type="ARBA" id="ARBA00023163"/>
    </source>
</evidence>
<keyword evidence="4" id="KW-0804">Transcription</keyword>
<dbReference type="SMART" id="SM00028">
    <property type="entry name" value="TPR"/>
    <property type="match status" value="7"/>
</dbReference>
<dbReference type="Pfam" id="PF13424">
    <property type="entry name" value="TPR_12"/>
    <property type="match status" value="3"/>
</dbReference>
<dbReference type="Pfam" id="PF00486">
    <property type="entry name" value="Trans_reg_C"/>
    <property type="match status" value="1"/>
</dbReference>
<dbReference type="InterPro" id="IPR019734">
    <property type="entry name" value="TPR_rpt"/>
</dbReference>
<dbReference type="Proteomes" id="UP001595690">
    <property type="component" value="Unassembled WGS sequence"/>
</dbReference>
<dbReference type="Gene3D" id="1.25.40.10">
    <property type="entry name" value="Tetratricopeptide repeat domain"/>
    <property type="match status" value="3"/>
</dbReference>
<dbReference type="PANTHER" id="PTHR35807:SF1">
    <property type="entry name" value="TRANSCRIPTIONAL REGULATOR REDD"/>
    <property type="match status" value="1"/>
</dbReference>
<dbReference type="PRINTS" id="PR00364">
    <property type="entry name" value="DISEASERSIST"/>
</dbReference>
<gene>
    <name evidence="8" type="ORF">ACFOWZ_15275</name>
</gene>
<organism evidence="8 9">
    <name type="scientific">Lentzea rhizosphaerae</name>
    <dbReference type="NCBI Taxonomy" id="2041025"/>
    <lineage>
        <taxon>Bacteria</taxon>
        <taxon>Bacillati</taxon>
        <taxon>Actinomycetota</taxon>
        <taxon>Actinomycetes</taxon>
        <taxon>Pseudonocardiales</taxon>
        <taxon>Pseudonocardiaceae</taxon>
        <taxon>Lentzea</taxon>
    </lineage>
</organism>
<dbReference type="EMBL" id="JBHRZI010000012">
    <property type="protein sequence ID" value="MFC3892837.1"/>
    <property type="molecule type" value="Genomic_DNA"/>
</dbReference>
<dbReference type="PANTHER" id="PTHR35807">
    <property type="entry name" value="TRANSCRIPTIONAL REGULATOR REDD-RELATED"/>
    <property type="match status" value="1"/>
</dbReference>
<dbReference type="InterPro" id="IPR051677">
    <property type="entry name" value="AfsR-DnrI-RedD_regulator"/>
</dbReference>
<evidence type="ECO:0000256" key="1">
    <source>
        <dbReference type="ARBA" id="ARBA00005820"/>
    </source>
</evidence>